<dbReference type="InterPro" id="IPR023214">
    <property type="entry name" value="HAD_sf"/>
</dbReference>
<dbReference type="SFLD" id="SFLDG01140">
    <property type="entry name" value="C2.B:_Phosphomannomutase_and_P"/>
    <property type="match status" value="1"/>
</dbReference>
<dbReference type="NCBIfam" id="TIGR00099">
    <property type="entry name" value="Cof-subfamily"/>
    <property type="match status" value="1"/>
</dbReference>
<dbReference type="GO" id="GO:0000287">
    <property type="term" value="F:magnesium ion binding"/>
    <property type="evidence" value="ECO:0007669"/>
    <property type="project" value="TreeGrafter"/>
</dbReference>
<dbReference type="OrthoDB" id="9806027at2"/>
<dbReference type="SUPFAM" id="SSF56784">
    <property type="entry name" value="HAD-like"/>
    <property type="match status" value="1"/>
</dbReference>
<dbReference type="PANTHER" id="PTHR10000">
    <property type="entry name" value="PHOSPHOSERINE PHOSPHATASE"/>
    <property type="match status" value="1"/>
</dbReference>
<dbReference type="PANTHER" id="PTHR10000:SF55">
    <property type="entry name" value="5-AMINO-6-(5-PHOSPHO-D-RIBITYLAMINO)URACIL PHOSPHATASE YCSE"/>
    <property type="match status" value="1"/>
</dbReference>
<protein>
    <submittedName>
        <fullName evidence="1">Cof-type HAD-IIB family hydrolase</fullName>
    </submittedName>
</protein>
<dbReference type="InterPro" id="IPR036412">
    <property type="entry name" value="HAD-like_sf"/>
</dbReference>
<gene>
    <name evidence="1" type="ORF">CUU66_08585</name>
</gene>
<dbReference type="EMBL" id="PGUY01000025">
    <property type="protein sequence ID" value="PLT30269.1"/>
    <property type="molecule type" value="Genomic_DNA"/>
</dbReference>
<evidence type="ECO:0000313" key="1">
    <source>
        <dbReference type="EMBL" id="PLT30269.1"/>
    </source>
</evidence>
<dbReference type="Proteomes" id="UP000234748">
    <property type="component" value="Unassembled WGS sequence"/>
</dbReference>
<dbReference type="RefSeq" id="WP_101641270.1">
    <property type="nucleotide sequence ID" value="NZ_PGUY01000025.1"/>
</dbReference>
<dbReference type="Gene3D" id="3.30.1240.10">
    <property type="match status" value="1"/>
</dbReference>
<reference evidence="1 2" key="1">
    <citation type="submission" date="2017-11" db="EMBL/GenBank/DDBJ databases">
        <title>Comparitive Functional Genomics of Dry Heat Resistant strains isolated from the Viking Spacecraft.</title>
        <authorList>
            <person name="Seuylemezian A."/>
            <person name="Cooper K."/>
            <person name="Vaishampayan P."/>
        </authorList>
    </citation>
    <scope>NUCLEOTIDE SEQUENCE [LARGE SCALE GENOMIC DNA]</scope>
    <source>
        <strain evidence="1 2">V1-29</strain>
    </source>
</reference>
<dbReference type="GO" id="GO:0005829">
    <property type="term" value="C:cytosol"/>
    <property type="evidence" value="ECO:0007669"/>
    <property type="project" value="TreeGrafter"/>
</dbReference>
<accession>A0A2N5M7C8</accession>
<sequence>MVKSIAIDMDGTLVNKKQSVSKENKEAIEKAISQGIEVIIATGRSFEEARYALDEVDIKTPIIGINGAVVIDTEGKVVEANTMSYEAVTQAAHILSQHDLYYEIYTNQGTYTQDKDKSIALLVDIFLTSNPGADPLVVTEEARKRFEVSQIKIVDSYQRLFEKPEIEYYKFLVFSVDFKKLGEAASELKKLGTLAVTSSGRDNLEINALDAQKGVALEKYLTKRGISMSDAMAIGDNYNDVSMFERVGRAVAMGNAPADIQRICHFVTDTNNENGVAKAILKVLED</sequence>
<organism evidence="1 2">
    <name type="scientific">Peribacillus deserti</name>
    <dbReference type="NCBI Taxonomy" id="673318"/>
    <lineage>
        <taxon>Bacteria</taxon>
        <taxon>Bacillati</taxon>
        <taxon>Bacillota</taxon>
        <taxon>Bacilli</taxon>
        <taxon>Bacillales</taxon>
        <taxon>Bacillaceae</taxon>
        <taxon>Peribacillus</taxon>
    </lineage>
</organism>
<dbReference type="InterPro" id="IPR006379">
    <property type="entry name" value="HAD-SF_hydro_IIB"/>
</dbReference>
<comment type="caution">
    <text evidence="1">The sequence shown here is derived from an EMBL/GenBank/DDBJ whole genome shotgun (WGS) entry which is preliminary data.</text>
</comment>
<keyword evidence="1" id="KW-0378">Hydrolase</keyword>
<dbReference type="Pfam" id="PF08282">
    <property type="entry name" value="Hydrolase_3"/>
    <property type="match status" value="1"/>
</dbReference>
<dbReference type="GO" id="GO:0016791">
    <property type="term" value="F:phosphatase activity"/>
    <property type="evidence" value="ECO:0007669"/>
    <property type="project" value="TreeGrafter"/>
</dbReference>
<keyword evidence="2" id="KW-1185">Reference proteome</keyword>
<name>A0A2N5M7C8_9BACI</name>
<dbReference type="InterPro" id="IPR000150">
    <property type="entry name" value="Cof"/>
</dbReference>
<dbReference type="NCBIfam" id="TIGR01484">
    <property type="entry name" value="HAD-SF-IIB"/>
    <property type="match status" value="1"/>
</dbReference>
<proteinExistence type="predicted"/>
<dbReference type="SFLD" id="SFLDS00003">
    <property type="entry name" value="Haloacid_Dehalogenase"/>
    <property type="match status" value="1"/>
</dbReference>
<dbReference type="CDD" id="cd07516">
    <property type="entry name" value="HAD_Pase"/>
    <property type="match status" value="1"/>
</dbReference>
<dbReference type="Gene3D" id="3.40.50.1000">
    <property type="entry name" value="HAD superfamily/HAD-like"/>
    <property type="match status" value="1"/>
</dbReference>
<evidence type="ECO:0000313" key="2">
    <source>
        <dbReference type="Proteomes" id="UP000234748"/>
    </source>
</evidence>
<dbReference type="SFLD" id="SFLDG01144">
    <property type="entry name" value="C2.B.4:_PGP_Like"/>
    <property type="match status" value="1"/>
</dbReference>
<dbReference type="AlphaFoldDB" id="A0A2N5M7C8"/>